<dbReference type="Pfam" id="PF18359">
    <property type="entry name" value="Tudor_5"/>
    <property type="match status" value="1"/>
</dbReference>
<evidence type="ECO:0000313" key="20">
    <source>
        <dbReference type="Proteomes" id="UP001381693"/>
    </source>
</evidence>
<dbReference type="InterPro" id="IPR001739">
    <property type="entry name" value="Methyl_CpG_DNA-bd"/>
</dbReference>
<feature type="region of interest" description="Disordered" evidence="15">
    <location>
        <begin position="637"/>
        <end position="664"/>
    </location>
</feature>
<evidence type="ECO:0000256" key="12">
    <source>
        <dbReference type="ARBA" id="ARBA00023015"/>
    </source>
</evidence>
<keyword evidence="11" id="KW-0156">Chromatin regulator</keyword>
<feature type="domain" description="MBD" evidence="18">
    <location>
        <begin position="711"/>
        <end position="783"/>
    </location>
</feature>
<dbReference type="InterPro" id="IPR051516">
    <property type="entry name" value="SETDB_methyltransferase"/>
</dbReference>
<feature type="compositionally biased region" description="Low complexity" evidence="15">
    <location>
        <begin position="1094"/>
        <end position="1106"/>
    </location>
</feature>
<evidence type="ECO:0000259" key="17">
    <source>
        <dbReference type="PROSITE" id="PS50867"/>
    </source>
</evidence>
<dbReference type="Gene3D" id="2.30.30.140">
    <property type="match status" value="2"/>
</dbReference>
<evidence type="ECO:0000256" key="4">
    <source>
        <dbReference type="ARBA" id="ARBA00022491"/>
    </source>
</evidence>
<dbReference type="SUPFAM" id="SSF82199">
    <property type="entry name" value="SET domain"/>
    <property type="match status" value="1"/>
</dbReference>
<evidence type="ECO:0000256" key="15">
    <source>
        <dbReference type="SAM" id="MobiDB-lite"/>
    </source>
</evidence>
<dbReference type="InterPro" id="IPR002999">
    <property type="entry name" value="Tudor"/>
</dbReference>
<keyword evidence="12" id="KW-0805">Transcription regulation</keyword>
<dbReference type="Pfam" id="PF05033">
    <property type="entry name" value="Pre-SET"/>
    <property type="match status" value="1"/>
</dbReference>
<dbReference type="SUPFAM" id="SSF54171">
    <property type="entry name" value="DNA-binding domain"/>
    <property type="match status" value="1"/>
</dbReference>
<dbReference type="Pfam" id="PF18358">
    <property type="entry name" value="Tudor_4"/>
    <property type="match status" value="1"/>
</dbReference>
<gene>
    <name evidence="19" type="ORF">SK128_017129</name>
</gene>
<keyword evidence="7" id="KW-0949">S-adenosyl-L-methionine</keyword>
<dbReference type="GO" id="GO:0070828">
    <property type="term" value="P:heterochromatin organization"/>
    <property type="evidence" value="ECO:0007669"/>
    <property type="project" value="TreeGrafter"/>
</dbReference>
<dbReference type="SMART" id="SM00468">
    <property type="entry name" value="PreSET"/>
    <property type="match status" value="1"/>
</dbReference>
<dbReference type="GO" id="GO:0005634">
    <property type="term" value="C:nucleus"/>
    <property type="evidence" value="ECO:0007669"/>
    <property type="project" value="UniProtKB-SubCell"/>
</dbReference>
<keyword evidence="13" id="KW-0804">Transcription</keyword>
<dbReference type="InterPro" id="IPR041291">
    <property type="entry name" value="TUDOR_5"/>
</dbReference>
<evidence type="ECO:0000256" key="5">
    <source>
        <dbReference type="ARBA" id="ARBA00022603"/>
    </source>
</evidence>
<dbReference type="GO" id="GO:0010629">
    <property type="term" value="P:negative regulation of gene expression"/>
    <property type="evidence" value="ECO:0007669"/>
    <property type="project" value="TreeGrafter"/>
</dbReference>
<evidence type="ECO:0000256" key="1">
    <source>
        <dbReference type="ARBA" id="ARBA00004123"/>
    </source>
</evidence>
<dbReference type="SMART" id="SM00391">
    <property type="entry name" value="MBD"/>
    <property type="match status" value="1"/>
</dbReference>
<feature type="domain" description="Pre-SET" evidence="17">
    <location>
        <begin position="843"/>
        <end position="915"/>
    </location>
</feature>
<name>A0AAN9AAC6_HALRR</name>
<dbReference type="InterPro" id="IPR041292">
    <property type="entry name" value="Tudor_4"/>
</dbReference>
<evidence type="ECO:0000256" key="13">
    <source>
        <dbReference type="ARBA" id="ARBA00023163"/>
    </source>
</evidence>
<dbReference type="Gene3D" id="2.170.270.10">
    <property type="entry name" value="SET domain"/>
    <property type="match status" value="2"/>
</dbReference>
<dbReference type="GO" id="GO:0008270">
    <property type="term" value="F:zinc ion binding"/>
    <property type="evidence" value="ECO:0007669"/>
    <property type="project" value="InterPro"/>
</dbReference>
<feature type="domain" description="SET" evidence="16">
    <location>
        <begin position="918"/>
        <end position="1213"/>
    </location>
</feature>
<dbReference type="InterPro" id="IPR001214">
    <property type="entry name" value="SET_dom"/>
</dbReference>
<evidence type="ECO:0008006" key="21">
    <source>
        <dbReference type="Google" id="ProtNLM"/>
    </source>
</evidence>
<keyword evidence="5" id="KW-0489">Methyltransferase</keyword>
<dbReference type="GO" id="GO:0032259">
    <property type="term" value="P:methylation"/>
    <property type="evidence" value="ECO:0007669"/>
    <property type="project" value="UniProtKB-KW"/>
</dbReference>
<dbReference type="InterPro" id="IPR016177">
    <property type="entry name" value="DNA-bd_dom_sf"/>
</dbReference>
<comment type="subcellular location">
    <subcellularLocation>
        <location evidence="2">Chromosome</location>
    </subcellularLocation>
    <subcellularLocation>
        <location evidence="1">Nucleus</location>
    </subcellularLocation>
</comment>
<evidence type="ECO:0000256" key="2">
    <source>
        <dbReference type="ARBA" id="ARBA00004286"/>
    </source>
</evidence>
<dbReference type="CDD" id="cd10517">
    <property type="entry name" value="SET_SETDB1"/>
    <property type="match status" value="1"/>
</dbReference>
<evidence type="ECO:0000256" key="7">
    <source>
        <dbReference type="ARBA" id="ARBA00022691"/>
    </source>
</evidence>
<dbReference type="InterPro" id="IPR046341">
    <property type="entry name" value="SET_dom_sf"/>
</dbReference>
<evidence type="ECO:0000256" key="3">
    <source>
        <dbReference type="ARBA" id="ARBA00022454"/>
    </source>
</evidence>
<evidence type="ECO:0000256" key="11">
    <source>
        <dbReference type="ARBA" id="ARBA00022853"/>
    </source>
</evidence>
<dbReference type="SMART" id="SM00317">
    <property type="entry name" value="SET"/>
    <property type="match status" value="1"/>
</dbReference>
<dbReference type="Proteomes" id="UP001381693">
    <property type="component" value="Unassembled WGS sequence"/>
</dbReference>
<dbReference type="Gene3D" id="3.30.890.10">
    <property type="entry name" value="Methyl-cpg-binding Protein 2, Chain A"/>
    <property type="match status" value="1"/>
</dbReference>
<keyword evidence="9" id="KW-0677">Repeat</keyword>
<feature type="compositionally biased region" description="Low complexity" evidence="15">
    <location>
        <begin position="1010"/>
        <end position="1020"/>
    </location>
</feature>
<comment type="caution">
    <text evidence="19">The sequence shown here is derived from an EMBL/GenBank/DDBJ whole genome shotgun (WGS) entry which is preliminary data.</text>
</comment>
<organism evidence="19 20">
    <name type="scientific">Halocaridina rubra</name>
    <name type="common">Hawaiian red shrimp</name>
    <dbReference type="NCBI Taxonomy" id="373956"/>
    <lineage>
        <taxon>Eukaryota</taxon>
        <taxon>Metazoa</taxon>
        <taxon>Ecdysozoa</taxon>
        <taxon>Arthropoda</taxon>
        <taxon>Crustacea</taxon>
        <taxon>Multicrustacea</taxon>
        <taxon>Malacostraca</taxon>
        <taxon>Eumalacostraca</taxon>
        <taxon>Eucarida</taxon>
        <taxon>Decapoda</taxon>
        <taxon>Pleocyemata</taxon>
        <taxon>Caridea</taxon>
        <taxon>Atyoidea</taxon>
        <taxon>Atyidae</taxon>
        <taxon>Halocaridina</taxon>
    </lineage>
</organism>
<proteinExistence type="predicted"/>
<dbReference type="PROSITE" id="PS50982">
    <property type="entry name" value="MBD"/>
    <property type="match status" value="1"/>
</dbReference>
<keyword evidence="6" id="KW-0808">Transferase</keyword>
<dbReference type="GO" id="GO:0005694">
    <property type="term" value="C:chromosome"/>
    <property type="evidence" value="ECO:0007669"/>
    <property type="project" value="UniProtKB-SubCell"/>
</dbReference>
<dbReference type="Pfam" id="PF01429">
    <property type="entry name" value="MBD"/>
    <property type="match status" value="1"/>
</dbReference>
<dbReference type="PANTHER" id="PTHR46024">
    <property type="entry name" value="HISTONE-LYSINE N-METHYLTRANSFERASE EGGLESS"/>
    <property type="match status" value="1"/>
</dbReference>
<dbReference type="PANTHER" id="PTHR46024:SF1">
    <property type="entry name" value="HISTONE-LYSINE N-METHYLTRANSFERASE EGGLESS"/>
    <property type="match status" value="1"/>
</dbReference>
<evidence type="ECO:0000256" key="6">
    <source>
        <dbReference type="ARBA" id="ARBA00022679"/>
    </source>
</evidence>
<protein>
    <recommendedName>
        <fullName evidence="21">Histone-lysine N-methyltransferase eggless</fullName>
    </recommendedName>
</protein>
<keyword evidence="10" id="KW-0862">Zinc</keyword>
<keyword evidence="8" id="KW-0479">Metal-binding</keyword>
<dbReference type="AlphaFoldDB" id="A0AAN9AAC6"/>
<reference evidence="19 20" key="1">
    <citation type="submission" date="2023-11" db="EMBL/GenBank/DDBJ databases">
        <title>Halocaridina rubra genome assembly.</title>
        <authorList>
            <person name="Smith C."/>
        </authorList>
    </citation>
    <scope>NUCLEOTIDE SEQUENCE [LARGE SCALE GENOMIC DNA]</scope>
    <source>
        <strain evidence="19">EP-1</strain>
        <tissue evidence="19">Whole</tissue>
    </source>
</reference>
<accession>A0AAN9AAC6</accession>
<dbReference type="SMART" id="SM00333">
    <property type="entry name" value="TUDOR"/>
    <property type="match status" value="2"/>
</dbReference>
<dbReference type="PROSITE" id="PS50867">
    <property type="entry name" value="PRE_SET"/>
    <property type="match status" value="1"/>
</dbReference>
<dbReference type="GO" id="GO:0003677">
    <property type="term" value="F:DNA binding"/>
    <property type="evidence" value="ECO:0007669"/>
    <property type="project" value="InterPro"/>
</dbReference>
<dbReference type="CDD" id="cd21181">
    <property type="entry name" value="Tudor_SETDB1_rpt2"/>
    <property type="match status" value="1"/>
</dbReference>
<evidence type="ECO:0000259" key="16">
    <source>
        <dbReference type="PROSITE" id="PS50280"/>
    </source>
</evidence>
<feature type="compositionally biased region" description="Basic and acidic residues" evidence="15">
    <location>
        <begin position="1032"/>
        <end position="1049"/>
    </location>
</feature>
<feature type="region of interest" description="Disordered" evidence="15">
    <location>
        <begin position="1010"/>
        <end position="1144"/>
    </location>
</feature>
<dbReference type="Pfam" id="PF00856">
    <property type="entry name" value="SET"/>
    <property type="match status" value="1"/>
</dbReference>
<dbReference type="GO" id="GO:0046974">
    <property type="term" value="F:histone H3K9 methyltransferase activity"/>
    <property type="evidence" value="ECO:0007669"/>
    <property type="project" value="TreeGrafter"/>
</dbReference>
<dbReference type="CDD" id="cd20382">
    <property type="entry name" value="Tudor_SETDB1_rpt1"/>
    <property type="match status" value="1"/>
</dbReference>
<evidence type="ECO:0000313" key="19">
    <source>
        <dbReference type="EMBL" id="KAK7076102.1"/>
    </source>
</evidence>
<keyword evidence="4" id="KW-0678">Repressor</keyword>
<evidence type="ECO:0000256" key="8">
    <source>
        <dbReference type="ARBA" id="ARBA00022723"/>
    </source>
</evidence>
<dbReference type="EMBL" id="JAXCGZ010009851">
    <property type="protein sequence ID" value="KAK7076102.1"/>
    <property type="molecule type" value="Genomic_DNA"/>
</dbReference>
<keyword evidence="20" id="KW-1185">Reference proteome</keyword>
<keyword evidence="3" id="KW-0158">Chromosome</keyword>
<dbReference type="PROSITE" id="PS50280">
    <property type="entry name" value="SET"/>
    <property type="match status" value="1"/>
</dbReference>
<evidence type="ECO:0000256" key="14">
    <source>
        <dbReference type="ARBA" id="ARBA00023242"/>
    </source>
</evidence>
<keyword evidence="14" id="KW-0539">Nucleus</keyword>
<evidence type="ECO:0000259" key="18">
    <source>
        <dbReference type="PROSITE" id="PS50982"/>
    </source>
</evidence>
<feature type="region of interest" description="Disordered" evidence="15">
    <location>
        <begin position="245"/>
        <end position="267"/>
    </location>
</feature>
<evidence type="ECO:0000256" key="9">
    <source>
        <dbReference type="ARBA" id="ARBA00022737"/>
    </source>
</evidence>
<evidence type="ECO:0000256" key="10">
    <source>
        <dbReference type="ARBA" id="ARBA00022833"/>
    </source>
</evidence>
<dbReference type="InterPro" id="IPR007728">
    <property type="entry name" value="Pre-SET_dom"/>
</dbReference>
<sequence>MRVFITHGTSETCLENVQEVTSSSEHTTVPVIIIHHEDRGSPVIVDNSETAEYCSLVAENQGSIVVLGGEKASKNLSIKNLRDHAYAREPLPPLCKPLIDHNYSITQEEEDLLNSECSSNNSSSSRTLTASFTDYISGSSSDTLSNMEVIDLSDDDIVVEEVLEIKSRPKRPFRCLNSDCRTEKDLTHAADFVRRYYGVLSYPRKKRVCLSCLEDAKKQQESLVEALQTGKLLLAEKLPPPKTTVVLTDSESDPSDNEPASAESDYEVECDEGKTLEETIESIFSEFDLKDQVAKGIEHINDRLVAVQEGFDNLHNDEYADIEKQLDEVRNEFYNNFRPDIMWLPPLDIGPSSIVIPSDGTSEVIAESSIYTPSGNFPPAGPLNRYELQPNEMCFSMKYSLFARWVQAQVVEVEKREVKNTLYRIRYHRNAKGSGVPRVLPGRQLAYYDKCPTRIPVGTRVIAKYKDEDPKNSTISGSYYVGVVAEIPTAANKYRYLIFFDDGYAQYVIHNDIRVVTEASACPWDDVSSDSREFIKEYLQMYPERPMVRLQKYNFVKTEWNGRWWRAQVMEVDGSLVRMYFPVDSRSEWIYRGSTRLSPLFNKKLNIQAQAEFKTIRRRTAALPGRAVVEYNTFGQGQDMEQSSQGERRAVARKSTMSRPGTPPRDVQIRVEQESKGFTNKHALQEKIMKYQRHTCSVDCLGPSGDSMLKQSDVSPLLYPILQGWNRLIVKQRRKTISKNEIYYVAPCGLRLRNIDEVHEYIVISESKLEIDCFSFELAIDVSHEWEPFKKIVFSEDITSGEENVKISCVNSLDDALPQPLTYCNVRLPTEHVPLNLDQDFLVCCDCTDSCQDKDTCACRQLTVQGTRILDRHENPHAGYMHRRLYEQVQSGIYECNSRCKCAVNRCSNRVVQHPLRLKLQLFKTARRGWGVRTLCDIPRGGFICVYVGKMLSEAVANEEGKQMAGGDDYYAELDYIEVMENAKEGYEEEASTLLEEGISTLLNDNLKSSLLESDSNDSNGFMTENEGDNPSEDRDFSQPQYHKKEQITKRQRSARLQERAKGGKAGRKVSKEGSSAAPSDEESGEGKSKESKNSGSKSGSASGSREPSDEEDEDDEKQRQPQTFLPKEMLNGTVPRPRERKSVREYFGKDESVYIMDAKHTGNIGRFLNHSCEPNVFVQNVFVDTHDLRFPWVAFFAIHNIRAGTELTWDYNYEVDSVPNKIKYCYCCAKKCRGRLL</sequence>